<protein>
    <submittedName>
        <fullName evidence="2">Methyltransferase domain-containing protein</fullName>
    </submittedName>
</protein>
<name>A0A1I3EXE6_9SPHI</name>
<dbReference type="Pfam" id="PF08241">
    <property type="entry name" value="Methyltransf_11"/>
    <property type="match status" value="1"/>
</dbReference>
<dbReference type="InterPro" id="IPR029063">
    <property type="entry name" value="SAM-dependent_MTases_sf"/>
</dbReference>
<evidence type="ECO:0000313" key="2">
    <source>
        <dbReference type="EMBL" id="SFI03602.1"/>
    </source>
</evidence>
<keyword evidence="2" id="KW-0489">Methyltransferase</keyword>
<evidence type="ECO:0000313" key="3">
    <source>
        <dbReference type="Proteomes" id="UP000198670"/>
    </source>
</evidence>
<dbReference type="Proteomes" id="UP000198670">
    <property type="component" value="Unassembled WGS sequence"/>
</dbReference>
<feature type="domain" description="Methyltransferase type 11" evidence="1">
    <location>
        <begin position="48"/>
        <end position="144"/>
    </location>
</feature>
<evidence type="ECO:0000259" key="1">
    <source>
        <dbReference type="Pfam" id="PF08241"/>
    </source>
</evidence>
<dbReference type="GO" id="GO:0008757">
    <property type="term" value="F:S-adenosylmethionine-dependent methyltransferase activity"/>
    <property type="evidence" value="ECO:0007669"/>
    <property type="project" value="InterPro"/>
</dbReference>
<dbReference type="AlphaFoldDB" id="A0A1I3EXE6"/>
<dbReference type="SUPFAM" id="SSF53335">
    <property type="entry name" value="S-adenosyl-L-methionine-dependent methyltransferases"/>
    <property type="match status" value="1"/>
</dbReference>
<dbReference type="RefSeq" id="WP_090624586.1">
    <property type="nucleotide sequence ID" value="NZ_FOQO01000002.1"/>
</dbReference>
<dbReference type="STRING" id="1477437.SAMN05444682_10259"/>
<dbReference type="CDD" id="cd02440">
    <property type="entry name" value="AdoMet_MTases"/>
    <property type="match status" value="1"/>
</dbReference>
<dbReference type="InterPro" id="IPR050508">
    <property type="entry name" value="Methyltransf_Superfamily"/>
</dbReference>
<dbReference type="PANTHER" id="PTHR42912">
    <property type="entry name" value="METHYLTRANSFERASE"/>
    <property type="match status" value="1"/>
</dbReference>
<dbReference type="EMBL" id="FOQO01000002">
    <property type="protein sequence ID" value="SFI03602.1"/>
    <property type="molecule type" value="Genomic_DNA"/>
</dbReference>
<keyword evidence="3" id="KW-1185">Reference proteome</keyword>
<reference evidence="2 3" key="1">
    <citation type="submission" date="2016-10" db="EMBL/GenBank/DDBJ databases">
        <authorList>
            <person name="de Groot N.N."/>
        </authorList>
    </citation>
    <scope>NUCLEOTIDE SEQUENCE [LARGE SCALE GENOMIC DNA]</scope>
    <source>
        <strain evidence="2 3">RK1</strain>
    </source>
</reference>
<dbReference type="InterPro" id="IPR013216">
    <property type="entry name" value="Methyltransf_11"/>
</dbReference>
<accession>A0A1I3EXE6</accession>
<dbReference type="GO" id="GO:0032259">
    <property type="term" value="P:methylation"/>
    <property type="evidence" value="ECO:0007669"/>
    <property type="project" value="UniProtKB-KW"/>
</dbReference>
<keyword evidence="2" id="KW-0808">Transferase</keyword>
<dbReference type="OrthoDB" id="9810615at2"/>
<gene>
    <name evidence="2" type="ORF">SAMN05444682_10259</name>
</gene>
<sequence length="269" mass="29702">MIEPAITEFYTDHAEDSRLQIGLGPLEFERNKVLMGRHLQSDKLIIADVGGGTGHYAAWLSGLGHGVTLIDPVPKHIEQAKRKAKRAANSFNCLLGEARDLPFEDTSIDVIILHGPLYHLQKQEDRLLALKEAHRVLKPGGKVLGFAITHAASAVAALHSSMIHQPQVFSMCRSELLTGQHEPLEGVPGMLPRAYFHRPSLLVEELEAVGLVTTGLYAVEGLAWMDGQFFQSWADPVKRARLLELVGLTETDRELLCFSPHIMIAGRKD</sequence>
<organism evidence="2 3">
    <name type="scientific">Parapedobacter indicus</name>
    <dbReference type="NCBI Taxonomy" id="1477437"/>
    <lineage>
        <taxon>Bacteria</taxon>
        <taxon>Pseudomonadati</taxon>
        <taxon>Bacteroidota</taxon>
        <taxon>Sphingobacteriia</taxon>
        <taxon>Sphingobacteriales</taxon>
        <taxon>Sphingobacteriaceae</taxon>
        <taxon>Parapedobacter</taxon>
    </lineage>
</organism>
<dbReference type="Gene3D" id="3.40.50.150">
    <property type="entry name" value="Vaccinia Virus protein VP39"/>
    <property type="match status" value="1"/>
</dbReference>
<proteinExistence type="predicted"/>